<feature type="compositionally biased region" description="Basic and acidic residues" evidence="1">
    <location>
        <begin position="79"/>
        <end position="95"/>
    </location>
</feature>
<reference evidence="2" key="2">
    <citation type="submission" date="2023-06" db="EMBL/GenBank/DDBJ databases">
        <authorList>
            <consortium name="Lawrence Berkeley National Laboratory"/>
            <person name="Mondo S.J."/>
            <person name="Hensen N."/>
            <person name="Bonometti L."/>
            <person name="Westerberg I."/>
            <person name="Brannstrom I.O."/>
            <person name="Guillou S."/>
            <person name="Cros-Aarteil S."/>
            <person name="Calhoun S."/>
            <person name="Haridas S."/>
            <person name="Kuo A."/>
            <person name="Pangilinan J."/>
            <person name="Riley R."/>
            <person name="Labutti K."/>
            <person name="Andreopoulos B."/>
            <person name="Lipzen A."/>
            <person name="Chen C."/>
            <person name="Yanf M."/>
            <person name="Daum C."/>
            <person name="Ng V."/>
            <person name="Clum A."/>
            <person name="Steindorff A."/>
            <person name="Ohm R."/>
            <person name="Martin F."/>
            <person name="Silar P."/>
            <person name="Natvig D."/>
            <person name="Lalanne C."/>
            <person name="Gautier V."/>
            <person name="Ament-Velasquez S.L."/>
            <person name="Kruys A."/>
            <person name="Hutchinson M.I."/>
            <person name="Powell A.J."/>
            <person name="Barry K."/>
            <person name="Miller A.N."/>
            <person name="Grigoriev I.V."/>
            <person name="Debuchy R."/>
            <person name="Gladieux P."/>
            <person name="Thoren M.H."/>
            <person name="Johannesson H."/>
        </authorList>
    </citation>
    <scope>NUCLEOTIDE SEQUENCE</scope>
    <source>
        <strain evidence="2">PSN324</strain>
    </source>
</reference>
<feature type="compositionally biased region" description="Basic and acidic residues" evidence="1">
    <location>
        <begin position="25"/>
        <end position="35"/>
    </location>
</feature>
<evidence type="ECO:0000313" key="3">
    <source>
        <dbReference type="Proteomes" id="UP001321749"/>
    </source>
</evidence>
<evidence type="ECO:0000313" key="2">
    <source>
        <dbReference type="EMBL" id="KAK4460504.1"/>
    </source>
</evidence>
<comment type="caution">
    <text evidence="2">The sequence shown here is derived from an EMBL/GenBank/DDBJ whole genome shotgun (WGS) entry which is preliminary data.</text>
</comment>
<dbReference type="InterPro" id="IPR018824">
    <property type="entry name" value="Conidiation-specific_6"/>
</dbReference>
<protein>
    <submittedName>
        <fullName evidence="2">Conidiation protein 6-domain-containing protein</fullName>
    </submittedName>
</protein>
<dbReference type="PANTHER" id="PTHR36576">
    <property type="entry name" value="UPF0654 PROTEIN C11D3.01C-RELATED"/>
    <property type="match status" value="1"/>
</dbReference>
<name>A0AAV9HIG1_9PEZI</name>
<reference evidence="2" key="1">
    <citation type="journal article" date="2023" name="Mol. Phylogenet. Evol.">
        <title>Genome-scale phylogeny and comparative genomics of the fungal order Sordariales.</title>
        <authorList>
            <person name="Hensen N."/>
            <person name="Bonometti L."/>
            <person name="Westerberg I."/>
            <person name="Brannstrom I.O."/>
            <person name="Guillou S."/>
            <person name="Cros-Aarteil S."/>
            <person name="Calhoun S."/>
            <person name="Haridas S."/>
            <person name="Kuo A."/>
            <person name="Mondo S."/>
            <person name="Pangilinan J."/>
            <person name="Riley R."/>
            <person name="LaButti K."/>
            <person name="Andreopoulos B."/>
            <person name="Lipzen A."/>
            <person name="Chen C."/>
            <person name="Yan M."/>
            <person name="Daum C."/>
            <person name="Ng V."/>
            <person name="Clum A."/>
            <person name="Steindorff A."/>
            <person name="Ohm R.A."/>
            <person name="Martin F."/>
            <person name="Silar P."/>
            <person name="Natvig D.O."/>
            <person name="Lalanne C."/>
            <person name="Gautier V."/>
            <person name="Ament-Velasquez S.L."/>
            <person name="Kruys A."/>
            <person name="Hutchinson M.I."/>
            <person name="Powell A.J."/>
            <person name="Barry K."/>
            <person name="Miller A.N."/>
            <person name="Grigoriev I.V."/>
            <person name="Debuchy R."/>
            <person name="Gladieux P."/>
            <person name="Hiltunen Thoren M."/>
            <person name="Johannesson H."/>
        </authorList>
    </citation>
    <scope>NUCLEOTIDE SEQUENCE</scope>
    <source>
        <strain evidence="2">PSN324</strain>
    </source>
</reference>
<evidence type="ECO:0000256" key="1">
    <source>
        <dbReference type="SAM" id="MobiDB-lite"/>
    </source>
</evidence>
<sequence length="95" mass="10128">MSDQKDQGNVIRGHKATLNNPNVSDEAKDHSREVLESLQGPNDNQSSNQRSGGSSGDTGDKDAGNVARGLKASINNPRVSDEAKEEAKKKLEGLQ</sequence>
<organism evidence="2 3">
    <name type="scientific">Cladorrhinum samala</name>
    <dbReference type="NCBI Taxonomy" id="585594"/>
    <lineage>
        <taxon>Eukaryota</taxon>
        <taxon>Fungi</taxon>
        <taxon>Dikarya</taxon>
        <taxon>Ascomycota</taxon>
        <taxon>Pezizomycotina</taxon>
        <taxon>Sordariomycetes</taxon>
        <taxon>Sordariomycetidae</taxon>
        <taxon>Sordariales</taxon>
        <taxon>Podosporaceae</taxon>
        <taxon>Cladorrhinum</taxon>
    </lineage>
</organism>
<dbReference type="PANTHER" id="PTHR36576:SF1">
    <property type="entry name" value="UPF0654 PROTEIN C11D3.01C-RELATED"/>
    <property type="match status" value="1"/>
</dbReference>
<dbReference type="Pfam" id="PF10346">
    <property type="entry name" value="Con-6"/>
    <property type="match status" value="2"/>
</dbReference>
<feature type="region of interest" description="Disordered" evidence="1">
    <location>
        <begin position="1"/>
        <end position="95"/>
    </location>
</feature>
<dbReference type="InterPro" id="IPR052670">
    <property type="entry name" value="UPF0654_domain"/>
</dbReference>
<keyword evidence="3" id="KW-1185">Reference proteome</keyword>
<proteinExistence type="predicted"/>
<gene>
    <name evidence="2" type="ORF">QBC42DRAFT_272314</name>
</gene>
<dbReference type="Proteomes" id="UP001321749">
    <property type="component" value="Unassembled WGS sequence"/>
</dbReference>
<dbReference type="AlphaFoldDB" id="A0AAV9HIG1"/>
<dbReference type="GO" id="GO:0005737">
    <property type="term" value="C:cytoplasm"/>
    <property type="evidence" value="ECO:0007669"/>
    <property type="project" value="TreeGrafter"/>
</dbReference>
<accession>A0AAV9HIG1</accession>
<feature type="compositionally biased region" description="Low complexity" evidence="1">
    <location>
        <begin position="42"/>
        <end position="52"/>
    </location>
</feature>
<dbReference type="EMBL" id="MU865011">
    <property type="protein sequence ID" value="KAK4460504.1"/>
    <property type="molecule type" value="Genomic_DNA"/>
</dbReference>